<dbReference type="OrthoDB" id="6397038at2"/>
<reference evidence="4 5" key="1">
    <citation type="submission" date="2013-07" db="EMBL/GenBank/DDBJ databases">
        <title>Comparative Genomic and Metabolomic Analysis of Twelve Strains of Pseudoalteromonas luteoviolacea.</title>
        <authorList>
            <person name="Vynne N.G."/>
            <person name="Mansson M."/>
            <person name="Gram L."/>
        </authorList>
    </citation>
    <scope>NUCLEOTIDE SEQUENCE [LARGE SCALE GENOMIC DNA]</scope>
    <source>
        <strain evidence="4 5">NCIMB 1942</strain>
    </source>
</reference>
<comment type="caution">
    <text evidence="4">The sequence shown here is derived from an EMBL/GenBank/DDBJ whole genome shotgun (WGS) entry which is preliminary data.</text>
</comment>
<dbReference type="Proteomes" id="UP000076587">
    <property type="component" value="Unassembled WGS sequence"/>
</dbReference>
<gene>
    <name evidence="4" type="ORF">N482_20200</name>
</gene>
<dbReference type="Gene3D" id="1.10.287.470">
    <property type="entry name" value="Helix hairpin bin"/>
    <property type="match status" value="1"/>
</dbReference>
<feature type="coiled-coil region" evidence="3">
    <location>
        <begin position="176"/>
        <end position="235"/>
    </location>
</feature>
<dbReference type="PANTHER" id="PTHR32347:SF23">
    <property type="entry name" value="BLL5650 PROTEIN"/>
    <property type="match status" value="1"/>
</dbReference>
<accession>A0A166Y9U7</accession>
<organism evidence="4 5">
    <name type="scientific">Pseudoalteromonas luteoviolacea NCIMB 1942</name>
    <dbReference type="NCBI Taxonomy" id="1365253"/>
    <lineage>
        <taxon>Bacteria</taxon>
        <taxon>Pseudomonadati</taxon>
        <taxon>Pseudomonadota</taxon>
        <taxon>Gammaproteobacteria</taxon>
        <taxon>Alteromonadales</taxon>
        <taxon>Pseudoalteromonadaceae</taxon>
        <taxon>Pseudoalteromonas</taxon>
    </lineage>
</organism>
<dbReference type="Gene3D" id="2.40.420.20">
    <property type="match status" value="1"/>
</dbReference>
<evidence type="ECO:0000313" key="4">
    <source>
        <dbReference type="EMBL" id="KZN41601.1"/>
    </source>
</evidence>
<protein>
    <recommendedName>
        <fullName evidence="6">RND transporter</fullName>
    </recommendedName>
</protein>
<dbReference type="Gene3D" id="2.40.50.100">
    <property type="match status" value="1"/>
</dbReference>
<dbReference type="InterPro" id="IPR050465">
    <property type="entry name" value="UPF0194_transport"/>
</dbReference>
<dbReference type="PATRIC" id="fig|1365253.3.peg.4878"/>
<dbReference type="AlphaFoldDB" id="A0A166Y9U7"/>
<dbReference type="RefSeq" id="WP_063379138.1">
    <property type="nucleotide sequence ID" value="NZ_AUXT01000214.1"/>
</dbReference>
<evidence type="ECO:0000256" key="1">
    <source>
        <dbReference type="ARBA" id="ARBA00004196"/>
    </source>
</evidence>
<evidence type="ECO:0008006" key="6">
    <source>
        <dbReference type="Google" id="ProtNLM"/>
    </source>
</evidence>
<dbReference type="EMBL" id="AUXT01000214">
    <property type="protein sequence ID" value="KZN41601.1"/>
    <property type="molecule type" value="Genomic_DNA"/>
</dbReference>
<evidence type="ECO:0000313" key="5">
    <source>
        <dbReference type="Proteomes" id="UP000076587"/>
    </source>
</evidence>
<dbReference type="PANTHER" id="PTHR32347">
    <property type="entry name" value="EFFLUX SYSTEM COMPONENT YKNX-RELATED"/>
    <property type="match status" value="1"/>
</dbReference>
<keyword evidence="2 3" id="KW-0175">Coiled coil</keyword>
<sequence length="418" mass="45926">MDIKDSLAKNKKRVLPVKRSVLSVVSALLFLALVFTDFQGESVEHQNVVFAQVQSGPLELVISGYGHLRSKHSRFITSSRLAQVEEVLLLPGSRVTSESIIMRLSNPTLQQALMRNRLALARQTASFEALNLSQKSELLSQQGQLTLLNSELVNAQLREEAEAKLISSGIVSALDHRRSELAVQQLSERVELAKQQLEQTKALHAQRLNVERKLINELELSYQAAKEDVDNLQVRAGIDGMLMEVNIEQGQSVQIGAPLALVGSERALLADLQVPEKQASRVEVGQQGTVNTFSGEVSAKVNRIDPVVREGRILVELELIGELPDNARPALSIEGKVITEKRTSALSIQKPSYVSEQSSSAMFVLNPDTNQLVKTQLEFGKLAGNAIEIRSGVKAGEQVVISDMSDFKHLAQITINHQ</sequence>
<evidence type="ECO:0000256" key="2">
    <source>
        <dbReference type="ARBA" id="ARBA00023054"/>
    </source>
</evidence>
<name>A0A166Y9U7_9GAMM</name>
<comment type="subcellular location">
    <subcellularLocation>
        <location evidence="1">Cell envelope</location>
    </subcellularLocation>
</comment>
<dbReference type="GO" id="GO:0030313">
    <property type="term" value="C:cell envelope"/>
    <property type="evidence" value="ECO:0007669"/>
    <property type="project" value="UniProtKB-SubCell"/>
</dbReference>
<evidence type="ECO:0000256" key="3">
    <source>
        <dbReference type="SAM" id="Coils"/>
    </source>
</evidence>
<proteinExistence type="predicted"/>
<dbReference type="Gene3D" id="2.40.30.170">
    <property type="match status" value="1"/>
</dbReference>